<evidence type="ECO:0000313" key="2">
    <source>
        <dbReference type="Proteomes" id="UP000007392"/>
    </source>
</evidence>
<organism evidence="1 2">
    <name type="scientific">Paenibacillus mucilaginosus K02</name>
    <dbReference type="NCBI Taxonomy" id="997761"/>
    <lineage>
        <taxon>Bacteria</taxon>
        <taxon>Bacillati</taxon>
        <taxon>Bacillota</taxon>
        <taxon>Bacilli</taxon>
        <taxon>Bacillales</taxon>
        <taxon>Paenibacillaceae</taxon>
        <taxon>Paenibacillus</taxon>
    </lineage>
</organism>
<dbReference type="OrthoDB" id="2621562at2"/>
<dbReference type="Proteomes" id="UP000007392">
    <property type="component" value="Chromosome"/>
</dbReference>
<dbReference type="KEGG" id="pmw:B2K_16355"/>
<gene>
    <name evidence="1" type="ORF">B2K_16355</name>
</gene>
<protein>
    <submittedName>
        <fullName evidence="1">Uncharacterized protein</fullName>
    </submittedName>
</protein>
<dbReference type="HOGENOM" id="CLU_1794590_0_0_9"/>
<dbReference type="RefSeq" id="WP_014650890.1">
    <property type="nucleotide sequence ID" value="NC_017672.3"/>
</dbReference>
<name>I0BIS6_9BACL</name>
<dbReference type="AlphaFoldDB" id="I0BIS6"/>
<accession>I0BIS6</accession>
<reference evidence="1 2" key="1">
    <citation type="submission" date="2013-06" db="EMBL/GenBank/DDBJ databases">
        <title>Complete genome sequence of Paenibacillus mucilaginosus K02.</title>
        <authorList>
            <person name="Xiao B."/>
            <person name="Sun L."/>
            <person name="Xiao L."/>
            <person name="Lian B."/>
        </authorList>
    </citation>
    <scope>NUCLEOTIDE SEQUENCE [LARGE SCALE GENOMIC DNA]</scope>
    <source>
        <strain evidence="1 2">K02</strain>
    </source>
</reference>
<dbReference type="EMBL" id="CP003422">
    <property type="protein sequence ID" value="AFH62273.1"/>
    <property type="molecule type" value="Genomic_DNA"/>
</dbReference>
<evidence type="ECO:0000313" key="1">
    <source>
        <dbReference type="EMBL" id="AFH62273.1"/>
    </source>
</evidence>
<proteinExistence type="predicted"/>
<sequence length="144" mass="15003">MTNRIYAQIQDGKVVAISELAADLVPIDTNDSRLLGTAYTGSAPVKVPTSSFTGLSVYVASDKTEISADGVDAANITLTVKTWDGQNSEYSGKVGLNIGSTKLTLDLVNGEASYSFKTSTPGIYSIQTSGSAFTSHGKSKVEAV</sequence>